<proteinExistence type="predicted"/>
<dbReference type="RefSeq" id="WP_005514918.1">
    <property type="nucleotide sequence ID" value="NC_014659.1"/>
</dbReference>
<dbReference type="EMBL" id="FN563149">
    <property type="protein sequence ID" value="CBH47183.1"/>
    <property type="molecule type" value="Genomic_DNA"/>
</dbReference>
<evidence type="ECO:0000313" key="2">
    <source>
        <dbReference type="Proteomes" id="UP000006892"/>
    </source>
</evidence>
<name>A0A3S5Y3T2_RHOH1</name>
<organism evidence="1">
    <name type="scientific">Rhodococcus hoagii (strain 103S)</name>
    <name type="common">Rhodococcus equi</name>
    <dbReference type="NCBI Taxonomy" id="685727"/>
    <lineage>
        <taxon>Bacteria</taxon>
        <taxon>Bacillati</taxon>
        <taxon>Actinomycetota</taxon>
        <taxon>Actinomycetes</taxon>
        <taxon>Mycobacteriales</taxon>
        <taxon>Nocardiaceae</taxon>
        <taxon>Prescottella</taxon>
    </lineage>
</organism>
<dbReference type="KEGG" id="req:REQ_10830"/>
<dbReference type="Proteomes" id="UP001154400">
    <property type="component" value="Chromosome"/>
</dbReference>
<dbReference type="GeneID" id="57576768"/>
<evidence type="ECO:0000313" key="1">
    <source>
        <dbReference type="EMBL" id="CBH47183.1"/>
    </source>
</evidence>
<protein>
    <submittedName>
        <fullName evidence="1">Uncharacterized protein</fullName>
    </submittedName>
</protein>
<sequence length="125" mass="13894">MTDRVGAGRQWYDRAGRPISADEAERLLGRPGYDRVGSTTILDMADLDWIRDVSTVWIGLDFNGENDSGPPLIFEAAVFDRDHETLEHRWYATEEEAMTAHEDFVTAACGEAIDPVVLQTADPAP</sequence>
<reference evidence="1" key="1">
    <citation type="journal article" date="2010" name="PLoS Genet.">
        <title>The genome of a pathogenic rhodococcus: cooptive virulence underpinned by key gene acquisitions.</title>
        <authorList>
            <person name="Letek M."/>
            <person name="Gonzalez P."/>
            <person name="Macarthur I."/>
            <person name="Rodriguez H."/>
            <person name="Freeman T.C."/>
            <person name="Valero-Rello A."/>
            <person name="Blanco M."/>
            <person name="Buckley T."/>
            <person name="Cherevach I."/>
            <person name="Fahey R."/>
            <person name="Hapeshi A."/>
            <person name="Holdstock J."/>
            <person name="Leadon D."/>
            <person name="Navas J."/>
            <person name="Ocampo A."/>
            <person name="Quail M.A."/>
            <person name="Sanders M."/>
            <person name="Scortti M.M."/>
            <person name="Prescott J.F."/>
            <person name="Fogarty U."/>
            <person name="Meijer W.G."/>
            <person name="Parkhill J."/>
            <person name="Bentley S.D."/>
            <person name="Vazquez-Boland J.A."/>
        </authorList>
    </citation>
    <scope>NUCLEOTIDE SEQUENCE [LARGE SCALE GENOMIC DNA]</scope>
    <source>
        <strain evidence="1 2">103S</strain>
    </source>
</reference>
<accession>A0A3S5Y3T2</accession>
<dbReference type="AlphaFoldDB" id="A0A3S5Y3T2"/>
<gene>
    <name evidence="1" type="ordered locus">REQ_10830</name>
</gene>